<dbReference type="Proteomes" id="UP000256645">
    <property type="component" value="Unassembled WGS sequence"/>
</dbReference>
<sequence>MRLLNTFTDEMREFVVDIPHYAIISHTWAAEEVTYYDVVNKQGLDAVSWKQGYPKLMEFRREAARNGFKWIWMDSCCIDKTSSAELSEAINSMFAWYRDAVVCYVYLFDFLMSEGSEFHFAISGARSRWFTRGWTLQELLAPENLVFYDQNWQDCGSKHSLAGAISSITGIDHKVLSGETPINDYSIAQKMSWASMRETTRVEDMAYSLMGIFGITMPLLYGEGLRSFARLQEEIIKTSTDQTIFAWRIGWLSATEDSFNRGLLASSPADFQDSGRIVRASDQSADDGTYSITNTGLLVDLPLIQEEENFVGVLNCHDFHHSNTRLGILLKNSMFPAKTTSTMGQSDGIARRRCQRISPDLLRTVQSKGVPESIRVPLTITPLWMAPASRAARFPLVDVSLETDLGESGFSLARSSTLMAQDSPRKLMSYIFGHSTGKLFGIKLQVDNGLGEAVRSRLEVMVSGEAALDDWTTELVATTIDEAEAKIEANEEWRLKAKIRHRIKENRRGQVLSLILQVSLESIPAKIGESTSP</sequence>
<evidence type="ECO:0000259" key="2">
    <source>
        <dbReference type="Pfam" id="PF26640"/>
    </source>
</evidence>
<feature type="domain" description="DUF8212" evidence="2">
    <location>
        <begin position="226"/>
        <end position="253"/>
    </location>
</feature>
<evidence type="ECO:0000259" key="1">
    <source>
        <dbReference type="Pfam" id="PF06985"/>
    </source>
</evidence>
<dbReference type="Pfam" id="PF26640">
    <property type="entry name" value="DUF8212"/>
    <property type="match status" value="1"/>
</dbReference>
<dbReference type="STRING" id="1849047.A0A3D8Q7I0"/>
<dbReference type="PANTHER" id="PTHR10622:SF10">
    <property type="entry name" value="HET DOMAIN-CONTAINING PROTEIN"/>
    <property type="match status" value="1"/>
</dbReference>
<proteinExistence type="predicted"/>
<evidence type="ECO:0000313" key="4">
    <source>
        <dbReference type="Proteomes" id="UP000256645"/>
    </source>
</evidence>
<dbReference type="EMBL" id="PDLM01000019">
    <property type="protein sequence ID" value="RDW57620.1"/>
    <property type="molecule type" value="Genomic_DNA"/>
</dbReference>
<gene>
    <name evidence="3" type="ORF">BP6252_13702</name>
</gene>
<comment type="caution">
    <text evidence="3">The sequence shown here is derived from an EMBL/GenBank/DDBJ whole genome shotgun (WGS) entry which is preliminary data.</text>
</comment>
<dbReference type="OrthoDB" id="674604at2759"/>
<keyword evidence="4" id="KW-1185">Reference proteome</keyword>
<organism evidence="3 4">
    <name type="scientific">Coleophoma cylindrospora</name>
    <dbReference type="NCBI Taxonomy" id="1849047"/>
    <lineage>
        <taxon>Eukaryota</taxon>
        <taxon>Fungi</taxon>
        <taxon>Dikarya</taxon>
        <taxon>Ascomycota</taxon>
        <taxon>Pezizomycotina</taxon>
        <taxon>Leotiomycetes</taxon>
        <taxon>Helotiales</taxon>
        <taxon>Dermateaceae</taxon>
        <taxon>Coleophoma</taxon>
    </lineage>
</organism>
<reference evidence="3 4" key="1">
    <citation type="journal article" date="2018" name="IMA Fungus">
        <title>IMA Genome-F 9: Draft genome sequence of Annulohypoxylon stygium, Aspergillus mulundensis, Berkeleyomyces basicola (syn. Thielaviopsis basicola), Ceratocystis smalleyi, two Cercospora beticola strains, Coleophoma cylindrospora, Fusarium fracticaudum, Phialophora cf. hyalina, and Morchella septimelata.</title>
        <authorList>
            <person name="Wingfield B.D."/>
            <person name="Bills G.F."/>
            <person name="Dong Y."/>
            <person name="Huang W."/>
            <person name="Nel W.J."/>
            <person name="Swalarsk-Parry B.S."/>
            <person name="Vaghefi N."/>
            <person name="Wilken P.M."/>
            <person name="An Z."/>
            <person name="de Beer Z.W."/>
            <person name="De Vos L."/>
            <person name="Chen L."/>
            <person name="Duong T.A."/>
            <person name="Gao Y."/>
            <person name="Hammerbacher A."/>
            <person name="Kikkert J.R."/>
            <person name="Li Y."/>
            <person name="Li H."/>
            <person name="Li K."/>
            <person name="Li Q."/>
            <person name="Liu X."/>
            <person name="Ma X."/>
            <person name="Naidoo K."/>
            <person name="Pethybridge S.J."/>
            <person name="Sun J."/>
            <person name="Steenkamp E.T."/>
            <person name="van der Nest M.A."/>
            <person name="van Wyk S."/>
            <person name="Wingfield M.J."/>
            <person name="Xiong C."/>
            <person name="Yue Q."/>
            <person name="Zhang X."/>
        </authorList>
    </citation>
    <scope>NUCLEOTIDE SEQUENCE [LARGE SCALE GENOMIC DNA]</scope>
    <source>
        <strain evidence="3 4">BP6252</strain>
    </source>
</reference>
<dbReference type="AlphaFoldDB" id="A0A3D8Q7I0"/>
<evidence type="ECO:0000313" key="3">
    <source>
        <dbReference type="EMBL" id="RDW57620.1"/>
    </source>
</evidence>
<dbReference type="InterPro" id="IPR058525">
    <property type="entry name" value="DUF8212"/>
</dbReference>
<name>A0A3D8Q7I0_9HELO</name>
<dbReference type="Pfam" id="PF06985">
    <property type="entry name" value="HET"/>
    <property type="match status" value="1"/>
</dbReference>
<dbReference type="PANTHER" id="PTHR10622">
    <property type="entry name" value="HET DOMAIN-CONTAINING PROTEIN"/>
    <property type="match status" value="1"/>
</dbReference>
<accession>A0A3D8Q7I0</accession>
<dbReference type="InterPro" id="IPR010730">
    <property type="entry name" value="HET"/>
</dbReference>
<feature type="domain" description="Heterokaryon incompatibility" evidence="1">
    <location>
        <begin position="21"/>
        <end position="107"/>
    </location>
</feature>
<protein>
    <submittedName>
        <fullName evidence="3">Uncharacterized protein</fullName>
    </submittedName>
</protein>